<reference evidence="1" key="1">
    <citation type="journal article" date="2011" name="Plant Physiol.">
        <title>Comprehensive sequence analysis of 24,783 barley full-length cDNAs derived from 12 clone libraries.</title>
        <authorList>
            <person name="Matsumoto T."/>
            <person name="Tanaka T."/>
            <person name="Sakai H."/>
            <person name="Amano N."/>
            <person name="Kanamori H."/>
            <person name="Kurita K."/>
            <person name="Kikuta A."/>
            <person name="Kamiya K."/>
            <person name="Yamamoto M."/>
            <person name="Ikawa H."/>
            <person name="Fujii N."/>
            <person name="Hori K."/>
            <person name="Itoh T."/>
            <person name="Sato K."/>
        </authorList>
    </citation>
    <scope>NUCLEOTIDE SEQUENCE</scope>
    <source>
        <tissue evidence="1">Flower</tissue>
    </source>
</reference>
<name>F2EJ03_HORVV</name>
<dbReference type="EMBL" id="AK376130">
    <property type="protein sequence ID" value="BAK07325.1"/>
    <property type="molecule type" value="mRNA"/>
</dbReference>
<sequence>MTPFGCGVYFNGSWPAHGWINSFYKAWLIMASTLKHSFLFESTRKRSSESDNTHQSPAAMTPATVFPDASQSNVCYAY</sequence>
<evidence type="ECO:0000313" key="1">
    <source>
        <dbReference type="EMBL" id="BAK07325.1"/>
    </source>
</evidence>
<proteinExistence type="evidence at transcript level"/>
<dbReference type="AlphaFoldDB" id="F2EJ03"/>
<organism evidence="1">
    <name type="scientific">Hordeum vulgare subsp. vulgare</name>
    <name type="common">Domesticated barley</name>
    <dbReference type="NCBI Taxonomy" id="112509"/>
    <lineage>
        <taxon>Eukaryota</taxon>
        <taxon>Viridiplantae</taxon>
        <taxon>Streptophyta</taxon>
        <taxon>Embryophyta</taxon>
        <taxon>Tracheophyta</taxon>
        <taxon>Spermatophyta</taxon>
        <taxon>Magnoliopsida</taxon>
        <taxon>Liliopsida</taxon>
        <taxon>Poales</taxon>
        <taxon>Poaceae</taxon>
        <taxon>BOP clade</taxon>
        <taxon>Pooideae</taxon>
        <taxon>Triticodae</taxon>
        <taxon>Triticeae</taxon>
        <taxon>Hordeinae</taxon>
        <taxon>Hordeum</taxon>
    </lineage>
</organism>
<accession>F2EJ03</accession>
<protein>
    <submittedName>
        <fullName evidence="1">Predicted protein</fullName>
    </submittedName>
</protein>